<dbReference type="EMBL" id="CM017654">
    <property type="protein sequence ID" value="TYI75839.1"/>
    <property type="molecule type" value="Genomic_DNA"/>
</dbReference>
<gene>
    <name evidence="1" type="ORF">E1A91_D06G034800v1</name>
</gene>
<protein>
    <submittedName>
        <fullName evidence="1">Uncharacterized protein</fullName>
    </submittedName>
</protein>
<dbReference type="Proteomes" id="UP000323597">
    <property type="component" value="Chromosome D06"/>
</dbReference>
<reference evidence="1 2" key="1">
    <citation type="submission" date="2019-07" db="EMBL/GenBank/DDBJ databases">
        <title>WGS assembly of Gossypium mustelinum.</title>
        <authorList>
            <person name="Chen Z.J."/>
            <person name="Sreedasyam A."/>
            <person name="Ando A."/>
            <person name="Song Q."/>
            <person name="De L."/>
            <person name="Hulse-Kemp A."/>
            <person name="Ding M."/>
            <person name="Ye W."/>
            <person name="Kirkbride R."/>
            <person name="Jenkins J."/>
            <person name="Plott C."/>
            <person name="Lovell J."/>
            <person name="Lin Y.-M."/>
            <person name="Vaughn R."/>
            <person name="Liu B."/>
            <person name="Li W."/>
            <person name="Simpson S."/>
            <person name="Scheffler B."/>
            <person name="Saski C."/>
            <person name="Grover C."/>
            <person name="Hu G."/>
            <person name="Conover J."/>
            <person name="Carlson J."/>
            <person name="Shu S."/>
            <person name="Boston L."/>
            <person name="Williams M."/>
            <person name="Peterson D."/>
            <person name="Mcgee K."/>
            <person name="Jones D."/>
            <person name="Wendel J."/>
            <person name="Stelly D."/>
            <person name="Grimwood J."/>
            <person name="Schmutz J."/>
        </authorList>
    </citation>
    <scope>NUCLEOTIDE SEQUENCE [LARGE SCALE GENOMIC DNA]</scope>
    <source>
        <strain evidence="1">1408120.09</strain>
    </source>
</reference>
<dbReference type="AlphaFoldDB" id="A0A5D2UDV7"/>
<keyword evidence="2" id="KW-1185">Reference proteome</keyword>
<organism evidence="1 2">
    <name type="scientific">Gossypium mustelinum</name>
    <name type="common">Cotton</name>
    <name type="synonym">Gossypium caicoense</name>
    <dbReference type="NCBI Taxonomy" id="34275"/>
    <lineage>
        <taxon>Eukaryota</taxon>
        <taxon>Viridiplantae</taxon>
        <taxon>Streptophyta</taxon>
        <taxon>Embryophyta</taxon>
        <taxon>Tracheophyta</taxon>
        <taxon>Spermatophyta</taxon>
        <taxon>Magnoliopsida</taxon>
        <taxon>eudicotyledons</taxon>
        <taxon>Gunneridae</taxon>
        <taxon>Pentapetalae</taxon>
        <taxon>rosids</taxon>
        <taxon>malvids</taxon>
        <taxon>Malvales</taxon>
        <taxon>Malvaceae</taxon>
        <taxon>Malvoideae</taxon>
        <taxon>Gossypium</taxon>
    </lineage>
</organism>
<proteinExistence type="predicted"/>
<evidence type="ECO:0000313" key="2">
    <source>
        <dbReference type="Proteomes" id="UP000323597"/>
    </source>
</evidence>
<sequence>MISALRLQCNEGENVGLYKKKLPSTNFRILEDASIIYVFHQWKLKGIKRHQDVNSNVDR</sequence>
<accession>A0A5D2UDV7</accession>
<evidence type="ECO:0000313" key="1">
    <source>
        <dbReference type="EMBL" id="TYI75839.1"/>
    </source>
</evidence>
<name>A0A5D2UDV7_GOSMU</name>